<proteinExistence type="inferred from homology"/>
<evidence type="ECO:0000256" key="6">
    <source>
        <dbReference type="RuleBase" id="RU363076"/>
    </source>
</evidence>
<dbReference type="Proteomes" id="UP001165524">
    <property type="component" value="Unassembled WGS sequence"/>
</dbReference>
<dbReference type="PROSITE" id="PS50895">
    <property type="entry name" value="SURF1"/>
    <property type="match status" value="1"/>
</dbReference>
<sequence length="245" mass="27199">MAARRFRPSLAAALATLVVAAVCLQAAFWQLDRGRSKARVLAQASERAEQGPLTLTQVLAEAEPGNFPVRVRGTIDNDHPILLDNRTLNGVAGYHLLSPLHSDTGHWVLVNRGWLPRGRDRNQLPDIPVIEGAVTVNGQTYVYSPLTLVLAEDDLRAATWPLRVQKVEMEAIAPLLGVELAPFEIRVHPEAELETAGEFPRVWHDAVMGPERHQAYALQWFGLAVTVVIFFLVVSFRRRPTKNSL</sequence>
<dbReference type="RefSeq" id="WP_246950275.1">
    <property type="nucleotide sequence ID" value="NZ_JALKII010000003.1"/>
</dbReference>
<protein>
    <recommendedName>
        <fullName evidence="6">SURF1-like protein</fullName>
    </recommendedName>
</protein>
<keyword evidence="3 6" id="KW-0812">Transmembrane</keyword>
<dbReference type="EMBL" id="JALKII010000003">
    <property type="protein sequence ID" value="MCK0537255.1"/>
    <property type="molecule type" value="Genomic_DNA"/>
</dbReference>
<keyword evidence="6" id="KW-1003">Cell membrane</keyword>
<evidence type="ECO:0000313" key="7">
    <source>
        <dbReference type="EMBL" id="MCK0537255.1"/>
    </source>
</evidence>
<keyword evidence="4 6" id="KW-1133">Transmembrane helix</keyword>
<comment type="subcellular location">
    <subcellularLocation>
        <location evidence="6">Cell membrane</location>
        <topology evidence="6">Multi-pass membrane protein</topology>
    </subcellularLocation>
    <subcellularLocation>
        <location evidence="1">Membrane</location>
    </subcellularLocation>
</comment>
<gene>
    <name evidence="7" type="ORF">MU846_05980</name>
</gene>
<dbReference type="Pfam" id="PF02104">
    <property type="entry name" value="SURF1"/>
    <property type="match status" value="1"/>
</dbReference>
<evidence type="ECO:0000256" key="5">
    <source>
        <dbReference type="ARBA" id="ARBA00023136"/>
    </source>
</evidence>
<evidence type="ECO:0000313" key="8">
    <source>
        <dbReference type="Proteomes" id="UP001165524"/>
    </source>
</evidence>
<comment type="caution">
    <text evidence="7">The sequence shown here is derived from an EMBL/GenBank/DDBJ whole genome shotgun (WGS) entry which is preliminary data.</text>
</comment>
<evidence type="ECO:0000256" key="4">
    <source>
        <dbReference type="ARBA" id="ARBA00022989"/>
    </source>
</evidence>
<keyword evidence="5 6" id="KW-0472">Membrane</keyword>
<organism evidence="7 8">
    <name type="scientific">Alcanivorax quisquiliarum</name>
    <dbReference type="NCBI Taxonomy" id="2933565"/>
    <lineage>
        <taxon>Bacteria</taxon>
        <taxon>Pseudomonadati</taxon>
        <taxon>Pseudomonadota</taxon>
        <taxon>Gammaproteobacteria</taxon>
        <taxon>Oceanospirillales</taxon>
        <taxon>Alcanivoracaceae</taxon>
        <taxon>Alcanivorax</taxon>
    </lineage>
</organism>
<evidence type="ECO:0000256" key="1">
    <source>
        <dbReference type="ARBA" id="ARBA00004370"/>
    </source>
</evidence>
<evidence type="ECO:0000256" key="3">
    <source>
        <dbReference type="ARBA" id="ARBA00022692"/>
    </source>
</evidence>
<accession>A0ABT0E654</accession>
<evidence type="ECO:0000256" key="2">
    <source>
        <dbReference type="ARBA" id="ARBA00007165"/>
    </source>
</evidence>
<reference evidence="7" key="1">
    <citation type="submission" date="2022-04" db="EMBL/GenBank/DDBJ databases">
        <title>Alcanivorax sp. CY1518 draft genome sequence.</title>
        <authorList>
            <person name="Zhao G."/>
            <person name="An M."/>
        </authorList>
    </citation>
    <scope>NUCLEOTIDE SEQUENCE</scope>
    <source>
        <strain evidence="7">CY1518</strain>
    </source>
</reference>
<name>A0ABT0E654_9GAMM</name>
<feature type="transmembrane region" description="Helical" evidence="6">
    <location>
        <begin position="217"/>
        <end position="236"/>
    </location>
</feature>
<dbReference type="PANTHER" id="PTHR23427">
    <property type="entry name" value="SURFEIT LOCUS PROTEIN"/>
    <property type="match status" value="1"/>
</dbReference>
<comment type="caution">
    <text evidence="6">Lacks conserved residue(s) required for the propagation of feature annotation.</text>
</comment>
<dbReference type="PANTHER" id="PTHR23427:SF2">
    <property type="entry name" value="SURFEIT LOCUS PROTEIN 1"/>
    <property type="match status" value="1"/>
</dbReference>
<comment type="similarity">
    <text evidence="2 6">Belongs to the SURF1 family.</text>
</comment>
<dbReference type="InterPro" id="IPR002994">
    <property type="entry name" value="Surf1/Shy1"/>
</dbReference>
<dbReference type="CDD" id="cd06662">
    <property type="entry name" value="SURF1"/>
    <property type="match status" value="1"/>
</dbReference>
<dbReference type="InterPro" id="IPR045214">
    <property type="entry name" value="Surf1/Surf4"/>
</dbReference>
<keyword evidence="8" id="KW-1185">Reference proteome</keyword>